<name>A0A418WKB4_9SPHN</name>
<dbReference type="AlphaFoldDB" id="A0A418WKB4"/>
<dbReference type="InterPro" id="IPR020904">
    <property type="entry name" value="Sc_DH/Rdtase_CS"/>
</dbReference>
<keyword evidence="6" id="KW-1185">Reference proteome</keyword>
<dbReference type="PANTHER" id="PTHR45024">
    <property type="entry name" value="DEHYDROGENASES, SHORT CHAIN"/>
    <property type="match status" value="1"/>
</dbReference>
<dbReference type="InterPro" id="IPR002347">
    <property type="entry name" value="SDR_fam"/>
</dbReference>
<evidence type="ECO:0000313" key="6">
    <source>
        <dbReference type="Proteomes" id="UP000286100"/>
    </source>
</evidence>
<dbReference type="InterPro" id="IPR036291">
    <property type="entry name" value="NAD(P)-bd_dom_sf"/>
</dbReference>
<reference evidence="5 6" key="1">
    <citation type="submission" date="2018-09" db="EMBL/GenBank/DDBJ databases">
        <authorList>
            <person name="Zhu H."/>
        </authorList>
    </citation>
    <scope>NUCLEOTIDE SEQUENCE [LARGE SCALE GENOMIC DNA]</scope>
    <source>
        <strain evidence="5 6">K2R01-6</strain>
    </source>
</reference>
<sequence length="299" mass="31362">MTEYDVRPLAERVAIVTGAGAGLGRAHALFLAGQGAKVVVNDLPGSQGEGAAADVARAIQESGGEAMVAPGSVTDETAVQDMVDRAVAQWGRIDILVNNAGILRDRSFTKMTMEEFRQVVEVHLMGSALCTKAVWDIMREQTYGRVVMTTSSSGLYGNFGQANYAAAKMAVVGLMQTLAIEGEKYNIKVNCLAPAASTAMMAGVMPPDILEQLDPALVSPALLPIVSENAPTRVILCAGGGHFAAANITLTEGTRLNRALAASGAVIARWDDVVDRRGEVVPAQGWEQLERAIAANPSA</sequence>
<dbReference type="OrthoDB" id="9804774at2"/>
<dbReference type="EMBL" id="QYUM01000003">
    <property type="protein sequence ID" value="RJF90269.1"/>
    <property type="molecule type" value="Genomic_DNA"/>
</dbReference>
<dbReference type="PRINTS" id="PR00080">
    <property type="entry name" value="SDRFAMILY"/>
</dbReference>
<dbReference type="Pfam" id="PF00106">
    <property type="entry name" value="adh_short"/>
    <property type="match status" value="1"/>
</dbReference>
<dbReference type="SUPFAM" id="SSF51735">
    <property type="entry name" value="NAD(P)-binding Rossmann-fold domains"/>
    <property type="match status" value="1"/>
</dbReference>
<dbReference type="Gene3D" id="3.40.50.720">
    <property type="entry name" value="NAD(P)-binding Rossmann-like Domain"/>
    <property type="match status" value="2"/>
</dbReference>
<dbReference type="PRINTS" id="PR00081">
    <property type="entry name" value="GDHRDH"/>
</dbReference>
<evidence type="ECO:0000256" key="1">
    <source>
        <dbReference type="ARBA" id="ARBA00006484"/>
    </source>
</evidence>
<evidence type="ECO:0000313" key="5">
    <source>
        <dbReference type="EMBL" id="RJF90269.1"/>
    </source>
</evidence>
<comment type="similarity">
    <text evidence="1 3">Belongs to the short-chain dehydrogenases/reductases (SDR) family.</text>
</comment>
<keyword evidence="2" id="KW-0560">Oxidoreductase</keyword>
<evidence type="ECO:0000256" key="2">
    <source>
        <dbReference type="ARBA" id="ARBA00023002"/>
    </source>
</evidence>
<gene>
    <name evidence="5" type="ORF">D3876_08320</name>
</gene>
<dbReference type="InterPro" id="IPR057326">
    <property type="entry name" value="KR_dom"/>
</dbReference>
<organism evidence="5 6">
    <name type="scientific">Sphingomonas cavernae</name>
    <dbReference type="NCBI Taxonomy" id="2320861"/>
    <lineage>
        <taxon>Bacteria</taxon>
        <taxon>Pseudomonadati</taxon>
        <taxon>Pseudomonadota</taxon>
        <taxon>Alphaproteobacteria</taxon>
        <taxon>Sphingomonadales</taxon>
        <taxon>Sphingomonadaceae</taxon>
        <taxon>Sphingomonas</taxon>
    </lineage>
</organism>
<accession>A0A418WKB4</accession>
<feature type="domain" description="Ketoreductase" evidence="4">
    <location>
        <begin position="12"/>
        <end position="205"/>
    </location>
</feature>
<evidence type="ECO:0000256" key="3">
    <source>
        <dbReference type="RuleBase" id="RU000363"/>
    </source>
</evidence>
<dbReference type="SMART" id="SM00822">
    <property type="entry name" value="PKS_KR"/>
    <property type="match status" value="1"/>
</dbReference>
<proteinExistence type="inferred from homology"/>
<evidence type="ECO:0000259" key="4">
    <source>
        <dbReference type="SMART" id="SM00822"/>
    </source>
</evidence>
<dbReference type="PROSITE" id="PS00061">
    <property type="entry name" value="ADH_SHORT"/>
    <property type="match status" value="1"/>
</dbReference>
<dbReference type="Proteomes" id="UP000286100">
    <property type="component" value="Unassembled WGS sequence"/>
</dbReference>
<dbReference type="GO" id="GO:0016491">
    <property type="term" value="F:oxidoreductase activity"/>
    <property type="evidence" value="ECO:0007669"/>
    <property type="project" value="UniProtKB-KW"/>
</dbReference>
<protein>
    <submittedName>
        <fullName evidence="5">SDR family NAD(P)-dependent oxidoreductase</fullName>
    </submittedName>
</protein>
<dbReference type="PANTHER" id="PTHR45024:SF2">
    <property type="entry name" value="SCP2 DOMAIN-CONTAINING PROTEIN"/>
    <property type="match status" value="1"/>
</dbReference>
<dbReference type="InterPro" id="IPR051687">
    <property type="entry name" value="Peroxisomal_Beta-Oxidation"/>
</dbReference>
<comment type="caution">
    <text evidence="5">The sequence shown here is derived from an EMBL/GenBank/DDBJ whole genome shotgun (WGS) entry which is preliminary data.</text>
</comment>